<dbReference type="Gene3D" id="3.30.2090.10">
    <property type="entry name" value="Multidrug efflux transporter AcrB TolC docking domain, DN and DC subdomains"/>
    <property type="match status" value="2"/>
</dbReference>
<keyword evidence="1" id="KW-0472">Membrane</keyword>
<dbReference type="RefSeq" id="WP_327779731.1">
    <property type="nucleotide sequence ID" value="NZ_JAYXUD010000005.1"/>
</dbReference>
<dbReference type="InterPro" id="IPR001036">
    <property type="entry name" value="Acrflvin-R"/>
</dbReference>
<sequence>MESSGIIAWFTRNHVAANLLMLLVMIGGLFSINLINKEIFPAFGTHKITIATQYTGAAAADVEQGIIVKIEQAIDDLADIKRVTAVANQGSGVVTVELDNDADLNKVLDEVKQRVNNITTFPTQMEPPLIQRAEFMSNVMFLSIYGDLSDRQLKRYAQVVKDEIIQQTSATAVTVSGIRNDEIAIEIAAQQLRDHGVTIEQIAQVLQQRSLDLPAGAIKAQDGDVLVRTTEQLYQGDQFANIVLRTNADGSRLRLSDIATVTDGFVEKSVLNRFNQQRAAVIQIRNLPNQDATLISQQISDYVTNKKAQLPAGIHIDKWADMSHYLEGRLNMMLSNMVYGGLLVFIILAIFLEVRLAFWVILGLPFCFLGTLLFMPFEMINISINLLSLFGFILVLGIVVDDAIVVGESVYSEVEQKGQTINHVIQGAKRVAIPATFGVLTTMAAFVPMLLSDSPRTEFFKAIGWVVILCLTFSLIESKLILPAHLARSRLVQQRSWNNPIVRMKQRFNQAVNKFIHVHYRRFIGLAIMHRYSVLATFVGVLCLALALVFSGQLRWVFFPKLPSDYIQVLVEMNDSNSKANNIKVINQLEQALYATDEEIYQQQGMHVVKHSFVNMRDNNNMFVLVELEKSESLPITSFEILNKWKHHIPPLSGVKTIAYEASIDRQKSDIQYRLQGENSQQLLQAATKLKQQLERYQGVFNVEDDLSAPTQEINIKLTSIGKILGLSVANLTNQVRHAFHGIEVQRILRNNEEVKVMVRYPADERRSVGYLQNMKVVLLNGTLVPFSEVATIDFISVLNSINRVDKRRTLVVSANVHKGKASPSEIYTIINKDYLPLLRQQYPTVNIQLDGQAKEESETKVSLFRDAVLALVAIFALMAIPLRSYSQPLIIMSVIPFGIIGAIAGHYFADISLNLLSVFGILALSGVVVNDSLVLVVFINRALEQGTPLYDAVIDAGCCRFRAIVLTSLTTFFGLAPILLETSLQAQIVIPMATSLAFGILFATVVTLLLVPALYLILNDIKQTCRRLLHYWWRPQLNKSI</sequence>
<dbReference type="PRINTS" id="PR00702">
    <property type="entry name" value="ACRIFLAVINRP"/>
</dbReference>
<dbReference type="Gene3D" id="3.30.70.1430">
    <property type="entry name" value="Multidrug efflux transporter AcrB pore domain"/>
    <property type="match status" value="2"/>
</dbReference>
<keyword evidence="1" id="KW-1133">Transmembrane helix</keyword>
<proteinExistence type="predicted"/>
<dbReference type="SUPFAM" id="SSF82714">
    <property type="entry name" value="Multidrug efflux transporter AcrB TolC docking domain, DN and DC subdomains"/>
    <property type="match status" value="2"/>
</dbReference>
<dbReference type="PANTHER" id="PTHR32063">
    <property type="match status" value="1"/>
</dbReference>
<protein>
    <submittedName>
        <fullName evidence="2">Efflux RND transporter permease subunit</fullName>
    </submittedName>
</protein>
<feature type="transmembrane region" description="Helical" evidence="1">
    <location>
        <begin position="389"/>
        <end position="411"/>
    </location>
</feature>
<feature type="transmembrane region" description="Helical" evidence="1">
    <location>
        <begin position="890"/>
        <end position="910"/>
    </location>
</feature>
<dbReference type="PANTHER" id="PTHR32063:SF33">
    <property type="entry name" value="RND SUPERFAMILY EFFLUX PUMP PERMEASE COMPONENT"/>
    <property type="match status" value="1"/>
</dbReference>
<dbReference type="Gene3D" id="1.20.1640.10">
    <property type="entry name" value="Multidrug efflux transporter AcrB transmembrane domain"/>
    <property type="match status" value="2"/>
</dbReference>
<comment type="caution">
    <text evidence="2">The sequence shown here is derived from an EMBL/GenBank/DDBJ whole genome shotgun (WGS) entry which is preliminary data.</text>
</comment>
<feature type="transmembrane region" description="Helical" evidence="1">
    <location>
        <begin position="463"/>
        <end position="482"/>
    </location>
</feature>
<dbReference type="SUPFAM" id="SSF82866">
    <property type="entry name" value="Multidrug efflux transporter AcrB transmembrane domain"/>
    <property type="match status" value="2"/>
</dbReference>
<feature type="transmembrane region" description="Helical" evidence="1">
    <location>
        <begin position="15"/>
        <end position="35"/>
    </location>
</feature>
<reference evidence="2 3" key="1">
    <citation type="submission" date="2024-01" db="EMBL/GenBank/DDBJ databases">
        <title>Active colonisers of the gastrointestinal tract of Atlantic salmon farmed in a warm water region.</title>
        <authorList>
            <person name="Bowman J.P."/>
        </authorList>
    </citation>
    <scope>NUCLEOTIDE SEQUENCE [LARGE SCALE GENOMIC DNA]</scope>
    <source>
        <strain evidence="2 3">S4MW1</strain>
    </source>
</reference>
<dbReference type="EMBL" id="JAYXUD010000005">
    <property type="protein sequence ID" value="MEC6898837.1"/>
    <property type="molecule type" value="Genomic_DNA"/>
</dbReference>
<feature type="transmembrane region" description="Helical" evidence="1">
    <location>
        <begin position="916"/>
        <end position="941"/>
    </location>
</feature>
<organism evidence="2 3">
    <name type="scientific">Photobacterium piscicola</name>
    <dbReference type="NCBI Taxonomy" id="1378299"/>
    <lineage>
        <taxon>Bacteria</taxon>
        <taxon>Pseudomonadati</taxon>
        <taxon>Pseudomonadota</taxon>
        <taxon>Gammaproteobacteria</taxon>
        <taxon>Vibrionales</taxon>
        <taxon>Vibrionaceae</taxon>
        <taxon>Photobacterium</taxon>
    </lineage>
</organism>
<feature type="transmembrane region" description="Helical" evidence="1">
    <location>
        <begin position="993"/>
        <end position="1019"/>
    </location>
</feature>
<feature type="transmembrane region" description="Helical" evidence="1">
    <location>
        <begin position="532"/>
        <end position="551"/>
    </location>
</feature>
<dbReference type="Gene3D" id="3.30.70.1440">
    <property type="entry name" value="Multidrug efflux transporter AcrB pore domain"/>
    <property type="match status" value="1"/>
</dbReference>
<evidence type="ECO:0000313" key="3">
    <source>
        <dbReference type="Proteomes" id="UP001339429"/>
    </source>
</evidence>
<dbReference type="InterPro" id="IPR027463">
    <property type="entry name" value="AcrB_DN_DC_subdom"/>
</dbReference>
<evidence type="ECO:0000313" key="2">
    <source>
        <dbReference type="EMBL" id="MEC6898837.1"/>
    </source>
</evidence>
<keyword evidence="3" id="KW-1185">Reference proteome</keyword>
<dbReference type="Pfam" id="PF00873">
    <property type="entry name" value="ACR_tran"/>
    <property type="match status" value="1"/>
</dbReference>
<dbReference type="SUPFAM" id="SSF82693">
    <property type="entry name" value="Multidrug efflux transporter AcrB pore domain, PN1, PN2, PC1 and PC2 subdomains"/>
    <property type="match status" value="2"/>
</dbReference>
<feature type="transmembrane region" description="Helical" evidence="1">
    <location>
        <begin position="431"/>
        <end position="451"/>
    </location>
</feature>
<dbReference type="Proteomes" id="UP001339429">
    <property type="component" value="Unassembled WGS sequence"/>
</dbReference>
<feature type="transmembrane region" description="Helical" evidence="1">
    <location>
        <begin position="332"/>
        <end position="352"/>
    </location>
</feature>
<name>A0ABU6LKS0_9GAMM</name>
<keyword evidence="1" id="KW-0812">Transmembrane</keyword>
<feature type="transmembrane region" description="Helical" evidence="1">
    <location>
        <begin position="864"/>
        <end position="883"/>
    </location>
</feature>
<feature type="transmembrane region" description="Helical" evidence="1">
    <location>
        <begin position="358"/>
        <end position="377"/>
    </location>
</feature>
<accession>A0ABU6LKS0</accession>
<feature type="transmembrane region" description="Helical" evidence="1">
    <location>
        <begin position="962"/>
        <end position="981"/>
    </location>
</feature>
<dbReference type="Gene3D" id="3.30.70.1320">
    <property type="entry name" value="Multidrug efflux transporter AcrB pore domain like"/>
    <property type="match status" value="1"/>
</dbReference>
<gene>
    <name evidence="2" type="ORF">VXS00_09320</name>
</gene>
<evidence type="ECO:0000256" key="1">
    <source>
        <dbReference type="SAM" id="Phobius"/>
    </source>
</evidence>